<name>A0A0W0UG13_9GAMM</name>
<evidence type="ECO:0000313" key="2">
    <source>
        <dbReference type="EMBL" id="KTD06836.1"/>
    </source>
</evidence>
<dbReference type="EMBL" id="LNYG01000013">
    <property type="protein sequence ID" value="KTD06836.1"/>
    <property type="molecule type" value="Genomic_DNA"/>
</dbReference>
<sequence>MFKPYLFCGLLVVASTSHSGTMGCQTEGVTVPCDSRAWDVGISALYLKPTSSLLNPYLRSGTITIANGTHYHSIESPWDWGFILEGSYHFNTGNDINLNWLHFNDSYGEVVNAYFPEAPIPISLTTHLNFETKLDVVNFEFAQNAHLGSKTSSRVHAGLQYANATIDRNGQRFEQITDGTPYLSQVSSVDAKYNGLGPRLGGELSHQLSHGFSVFAKGAMALLVGEAKTTLAGTNLSGPRITPFVRYISQTTLVPELETKLGASYQFNGSLGQFSLLAGWMFQHYFEMFLLAPGERINEASSPTNHELSLNGPFLQGKWVSNA</sequence>
<evidence type="ECO:0000256" key="1">
    <source>
        <dbReference type="SAM" id="SignalP"/>
    </source>
</evidence>
<evidence type="ECO:0000313" key="3">
    <source>
        <dbReference type="Proteomes" id="UP000054715"/>
    </source>
</evidence>
<protein>
    <submittedName>
        <fullName evidence="2">Outer membrane protein</fullName>
    </submittedName>
</protein>
<feature type="chain" id="PRO_5006914052" evidence="1">
    <location>
        <begin position="20"/>
        <end position="323"/>
    </location>
</feature>
<feature type="signal peptide" evidence="1">
    <location>
        <begin position="1"/>
        <end position="19"/>
    </location>
</feature>
<keyword evidence="1" id="KW-0732">Signal</keyword>
<dbReference type="RefSeq" id="WP_058449064.1">
    <property type="nucleotide sequence ID" value="NZ_CAAAJF010000009.1"/>
</dbReference>
<dbReference type="Pfam" id="PF05150">
    <property type="entry name" value="Legionella_OMP"/>
    <property type="match status" value="1"/>
</dbReference>
<gene>
    <name evidence="2" type="ORF">Ljam_1031</name>
</gene>
<reference evidence="2 3" key="1">
    <citation type="submission" date="2015-11" db="EMBL/GenBank/DDBJ databases">
        <title>Genomic analysis of 38 Legionella species identifies large and diverse effector repertoires.</title>
        <authorList>
            <person name="Burstein D."/>
            <person name="Amaro F."/>
            <person name="Zusman T."/>
            <person name="Lifshitz Z."/>
            <person name="Cohen O."/>
            <person name="Gilbert J.A."/>
            <person name="Pupko T."/>
            <person name="Shuman H.A."/>
            <person name="Segal G."/>
        </authorList>
    </citation>
    <scope>NUCLEOTIDE SEQUENCE [LARGE SCALE GENOMIC DNA]</scope>
    <source>
        <strain evidence="2 3">JA-26-G1-E2</strain>
    </source>
</reference>
<dbReference type="OrthoDB" id="5653740at2"/>
<proteinExistence type="predicted"/>
<dbReference type="Proteomes" id="UP000054715">
    <property type="component" value="Unassembled WGS sequence"/>
</dbReference>
<organism evidence="2 3">
    <name type="scientific">Legionella jamestowniensis</name>
    <dbReference type="NCBI Taxonomy" id="455"/>
    <lineage>
        <taxon>Bacteria</taxon>
        <taxon>Pseudomonadati</taxon>
        <taxon>Pseudomonadota</taxon>
        <taxon>Gammaproteobacteria</taxon>
        <taxon>Legionellales</taxon>
        <taxon>Legionellaceae</taxon>
        <taxon>Legionella</taxon>
    </lineage>
</organism>
<dbReference type="PATRIC" id="fig|455.5.peg.1094"/>
<comment type="caution">
    <text evidence="2">The sequence shown here is derived from an EMBL/GenBank/DDBJ whole genome shotgun (WGS) entry which is preliminary data.</text>
</comment>
<dbReference type="AlphaFoldDB" id="A0A0W0UG13"/>
<dbReference type="PROSITE" id="PS51257">
    <property type="entry name" value="PROKAR_LIPOPROTEIN"/>
    <property type="match status" value="1"/>
</dbReference>
<accession>A0A0W0UG13</accession>
<dbReference type="STRING" id="455.Ljam_1031"/>
<dbReference type="InterPro" id="IPR007825">
    <property type="entry name" value="Major_OMP_Legionella"/>
</dbReference>